<proteinExistence type="predicted"/>
<evidence type="ECO:0000313" key="2">
    <source>
        <dbReference type="Proteomes" id="UP001167796"/>
    </source>
</evidence>
<sequence length="122" mass="13869">MKSFLLFLFLLPLVGKGQDHEILTAASTKVRKGTYKEFGRLQLLPHPLGIREMRDERFAYIEYEGKKYYVTSTKNIDKKLVLNLNGGGVAVLNRSPNTFTLTIPEKDLSLVLEDCTFLMGKD</sequence>
<dbReference type="RefSeq" id="WP_305012312.1">
    <property type="nucleotide sequence ID" value="NZ_JAUQSX010000007.1"/>
</dbReference>
<gene>
    <name evidence="1" type="ORF">Q5H92_14795</name>
</gene>
<evidence type="ECO:0000313" key="1">
    <source>
        <dbReference type="EMBL" id="MDO7847634.1"/>
    </source>
</evidence>
<organism evidence="1 2">
    <name type="scientific">Hymenobacter mellowenesis</name>
    <dbReference type="NCBI Taxonomy" id="3063995"/>
    <lineage>
        <taxon>Bacteria</taxon>
        <taxon>Pseudomonadati</taxon>
        <taxon>Bacteroidota</taxon>
        <taxon>Cytophagia</taxon>
        <taxon>Cytophagales</taxon>
        <taxon>Hymenobacteraceae</taxon>
        <taxon>Hymenobacter</taxon>
    </lineage>
</organism>
<accession>A0ABT9ACQ1</accession>
<comment type="caution">
    <text evidence="1">The sequence shown here is derived from an EMBL/GenBank/DDBJ whole genome shotgun (WGS) entry which is preliminary data.</text>
</comment>
<protein>
    <submittedName>
        <fullName evidence="1">Uncharacterized protein</fullName>
    </submittedName>
</protein>
<dbReference type="EMBL" id="JAUQSX010000007">
    <property type="protein sequence ID" value="MDO7847634.1"/>
    <property type="molecule type" value="Genomic_DNA"/>
</dbReference>
<keyword evidence="2" id="KW-1185">Reference proteome</keyword>
<reference evidence="1" key="1">
    <citation type="submission" date="2023-07" db="EMBL/GenBank/DDBJ databases">
        <authorList>
            <person name="Kim M.K."/>
        </authorList>
    </citation>
    <scope>NUCLEOTIDE SEQUENCE</scope>
    <source>
        <strain evidence="1">M29</strain>
    </source>
</reference>
<name>A0ABT9ACQ1_9BACT</name>
<dbReference type="Proteomes" id="UP001167796">
    <property type="component" value="Unassembled WGS sequence"/>
</dbReference>